<feature type="transmembrane region" description="Helical" evidence="12">
    <location>
        <begin position="84"/>
        <end position="102"/>
    </location>
</feature>
<sequence>MYKFSEYYIRPEPLYLMNSLLKSIFIVLFPAFAVFAMIDSFWYVLNTGITLLHITHLLTAASIVFFFSRIYIKPIPRTDSVLKPYTFSIFLGCLLASLALSLEEGVVFRLSCTIFNIILTLGWIIYLVWYSYFQKRNPDHNDILKVGKTLPLLTFENSKKEIVTTERFAGTPSIFMFYRGNWCPFCMAQIKEIINQHEELTKRNINTIFISSQPHGFSKKLAKKYPLDFQFLVDINCNVAKQLNIFTEYGLPFGFQIFGFKSDMILPTVVITDSNEKIIYTNETDQYRSRPEPSILLKIIDENV</sequence>
<dbReference type="InterPro" id="IPR036249">
    <property type="entry name" value="Thioredoxin-like_sf"/>
</dbReference>
<evidence type="ECO:0000256" key="3">
    <source>
        <dbReference type="ARBA" id="ARBA00022559"/>
    </source>
</evidence>
<keyword evidence="12" id="KW-1133">Transmembrane helix</keyword>
<dbReference type="GO" id="GO:0005737">
    <property type="term" value="C:cytoplasm"/>
    <property type="evidence" value="ECO:0007669"/>
    <property type="project" value="TreeGrafter"/>
</dbReference>
<feature type="transmembrane region" description="Helical" evidence="12">
    <location>
        <begin position="108"/>
        <end position="129"/>
    </location>
</feature>
<dbReference type="EMBL" id="CP019288">
    <property type="protein sequence ID" value="QHI38739.1"/>
    <property type="molecule type" value="Genomic_DNA"/>
</dbReference>
<dbReference type="PANTHER" id="PTHR42801">
    <property type="entry name" value="THIOREDOXIN-DEPENDENT PEROXIDE REDUCTASE"/>
    <property type="match status" value="1"/>
</dbReference>
<evidence type="ECO:0000256" key="12">
    <source>
        <dbReference type="SAM" id="Phobius"/>
    </source>
</evidence>
<dbReference type="AlphaFoldDB" id="A0A7L4ZQI5"/>
<dbReference type="SUPFAM" id="SSF52833">
    <property type="entry name" value="Thioredoxin-like"/>
    <property type="match status" value="1"/>
</dbReference>
<comment type="similarity">
    <text evidence="9">Belongs to the peroxiredoxin family. BCP/PrxQ subfamily.</text>
</comment>
<dbReference type="InterPro" id="IPR050924">
    <property type="entry name" value="Peroxiredoxin_BCP/PrxQ"/>
</dbReference>
<dbReference type="Gene3D" id="3.40.30.10">
    <property type="entry name" value="Glutaredoxin"/>
    <property type="match status" value="1"/>
</dbReference>
<evidence type="ECO:0000256" key="10">
    <source>
        <dbReference type="ARBA" id="ARBA00042639"/>
    </source>
</evidence>
<keyword evidence="5" id="KW-0560">Oxidoreductase</keyword>
<reference evidence="14 15" key="1">
    <citation type="journal article" date="2013" name="Int. J. Syst. Evol. Microbiol.">
        <title>Kordia antarctica sp. nov., isolated from Antarctic seawater.</title>
        <authorList>
            <person name="Baek K."/>
            <person name="Choi A."/>
            <person name="Kang I."/>
            <person name="Lee K."/>
            <person name="Cho J.C."/>
        </authorList>
    </citation>
    <scope>NUCLEOTIDE SEQUENCE [LARGE SCALE GENOMIC DNA]</scope>
    <source>
        <strain evidence="14 15">IMCC3317</strain>
    </source>
</reference>
<keyword evidence="6" id="KW-1015">Disulfide bond</keyword>
<evidence type="ECO:0000313" key="15">
    <source>
        <dbReference type="Proteomes" id="UP000464657"/>
    </source>
</evidence>
<name>A0A7L4ZQI5_9FLAO</name>
<keyword evidence="3" id="KW-0575">Peroxidase</keyword>
<dbReference type="GO" id="GO:0008379">
    <property type="term" value="F:thioredoxin peroxidase activity"/>
    <property type="evidence" value="ECO:0007669"/>
    <property type="project" value="TreeGrafter"/>
</dbReference>
<comment type="function">
    <text evidence="1">Thiol-specific peroxidase that catalyzes the reduction of hydrogen peroxide and organic hydroperoxides to water and alcohols, respectively. Plays a role in cell protection against oxidative stress by detoxifying peroxides and as sensor of hydrogen peroxide-mediated signaling events.</text>
</comment>
<evidence type="ECO:0000256" key="4">
    <source>
        <dbReference type="ARBA" id="ARBA00022862"/>
    </source>
</evidence>
<keyword evidence="4" id="KW-0049">Antioxidant</keyword>
<comment type="catalytic activity">
    <reaction evidence="11">
        <text>a hydroperoxide + [thioredoxin]-dithiol = an alcohol + [thioredoxin]-disulfide + H2O</text>
        <dbReference type="Rhea" id="RHEA:62620"/>
        <dbReference type="Rhea" id="RHEA-COMP:10698"/>
        <dbReference type="Rhea" id="RHEA-COMP:10700"/>
        <dbReference type="ChEBI" id="CHEBI:15377"/>
        <dbReference type="ChEBI" id="CHEBI:29950"/>
        <dbReference type="ChEBI" id="CHEBI:30879"/>
        <dbReference type="ChEBI" id="CHEBI:35924"/>
        <dbReference type="ChEBI" id="CHEBI:50058"/>
        <dbReference type="EC" id="1.11.1.24"/>
    </reaction>
</comment>
<dbReference type="PROSITE" id="PS51352">
    <property type="entry name" value="THIOREDOXIN_2"/>
    <property type="match status" value="1"/>
</dbReference>
<dbReference type="EC" id="1.11.1.24" evidence="2"/>
<evidence type="ECO:0000259" key="13">
    <source>
        <dbReference type="PROSITE" id="PS51352"/>
    </source>
</evidence>
<evidence type="ECO:0000256" key="6">
    <source>
        <dbReference type="ARBA" id="ARBA00023157"/>
    </source>
</evidence>
<evidence type="ECO:0000313" key="14">
    <source>
        <dbReference type="EMBL" id="QHI38739.1"/>
    </source>
</evidence>
<dbReference type="PANTHER" id="PTHR42801:SF7">
    <property type="entry name" value="SLL1159 PROTEIN"/>
    <property type="match status" value="1"/>
</dbReference>
<dbReference type="Pfam" id="PF00578">
    <property type="entry name" value="AhpC-TSA"/>
    <property type="match status" value="1"/>
</dbReference>
<feature type="transmembrane region" description="Helical" evidence="12">
    <location>
        <begin position="51"/>
        <end position="72"/>
    </location>
</feature>
<dbReference type="GO" id="GO:0034599">
    <property type="term" value="P:cellular response to oxidative stress"/>
    <property type="evidence" value="ECO:0007669"/>
    <property type="project" value="TreeGrafter"/>
</dbReference>
<feature type="transmembrane region" description="Helical" evidence="12">
    <location>
        <begin position="20"/>
        <end position="45"/>
    </location>
</feature>
<gene>
    <name evidence="14" type="ORF">IMCC3317_41330</name>
</gene>
<keyword evidence="12" id="KW-0812">Transmembrane</keyword>
<evidence type="ECO:0000256" key="11">
    <source>
        <dbReference type="ARBA" id="ARBA00049091"/>
    </source>
</evidence>
<evidence type="ECO:0000256" key="7">
    <source>
        <dbReference type="ARBA" id="ARBA00023284"/>
    </source>
</evidence>
<keyword evidence="7" id="KW-0676">Redox-active center</keyword>
<evidence type="ECO:0000256" key="5">
    <source>
        <dbReference type="ARBA" id="ARBA00023002"/>
    </source>
</evidence>
<evidence type="ECO:0000256" key="2">
    <source>
        <dbReference type="ARBA" id="ARBA00013017"/>
    </source>
</evidence>
<organism evidence="14 15">
    <name type="scientific">Kordia antarctica</name>
    <dbReference type="NCBI Taxonomy" id="1218801"/>
    <lineage>
        <taxon>Bacteria</taxon>
        <taxon>Pseudomonadati</taxon>
        <taxon>Bacteroidota</taxon>
        <taxon>Flavobacteriia</taxon>
        <taxon>Flavobacteriales</taxon>
        <taxon>Flavobacteriaceae</taxon>
        <taxon>Kordia</taxon>
    </lineage>
</organism>
<evidence type="ECO:0000256" key="1">
    <source>
        <dbReference type="ARBA" id="ARBA00003330"/>
    </source>
</evidence>
<accession>A0A7L4ZQI5</accession>
<keyword evidence="12" id="KW-0472">Membrane</keyword>
<evidence type="ECO:0000256" key="8">
    <source>
        <dbReference type="ARBA" id="ARBA00032824"/>
    </source>
</evidence>
<dbReference type="Proteomes" id="UP000464657">
    <property type="component" value="Chromosome"/>
</dbReference>
<feature type="domain" description="Thioredoxin" evidence="13">
    <location>
        <begin position="144"/>
        <end position="304"/>
    </location>
</feature>
<dbReference type="InterPro" id="IPR000866">
    <property type="entry name" value="AhpC/TSA"/>
</dbReference>
<dbReference type="GO" id="GO:0045454">
    <property type="term" value="P:cell redox homeostasis"/>
    <property type="evidence" value="ECO:0007669"/>
    <property type="project" value="TreeGrafter"/>
</dbReference>
<protein>
    <recommendedName>
        <fullName evidence="2">thioredoxin-dependent peroxiredoxin</fullName>
        <ecNumber evidence="2">1.11.1.24</ecNumber>
    </recommendedName>
    <alternativeName>
        <fullName evidence="8">Thioredoxin peroxidase</fullName>
    </alternativeName>
    <alternativeName>
        <fullName evidence="10">Thioredoxin-dependent peroxiredoxin Bcp</fullName>
    </alternativeName>
</protein>
<keyword evidence="15" id="KW-1185">Reference proteome</keyword>
<dbReference type="KEGG" id="kan:IMCC3317_41330"/>
<evidence type="ECO:0000256" key="9">
    <source>
        <dbReference type="ARBA" id="ARBA00038489"/>
    </source>
</evidence>
<proteinExistence type="inferred from homology"/>
<dbReference type="InterPro" id="IPR013766">
    <property type="entry name" value="Thioredoxin_domain"/>
</dbReference>